<proteinExistence type="predicted"/>
<reference evidence="1" key="1">
    <citation type="submission" date="2020-05" db="EMBL/GenBank/DDBJ databases">
        <title>WGS assembly of Panicum virgatum.</title>
        <authorList>
            <person name="Lovell J.T."/>
            <person name="Jenkins J."/>
            <person name="Shu S."/>
            <person name="Juenger T.E."/>
            <person name="Schmutz J."/>
        </authorList>
    </citation>
    <scope>NUCLEOTIDE SEQUENCE</scope>
    <source>
        <strain evidence="1">AP13</strain>
    </source>
</reference>
<evidence type="ECO:0000313" key="1">
    <source>
        <dbReference type="EMBL" id="KAG2621093.1"/>
    </source>
</evidence>
<keyword evidence="2" id="KW-1185">Reference proteome</keyword>
<protein>
    <submittedName>
        <fullName evidence="1">Uncharacterized protein</fullName>
    </submittedName>
</protein>
<organism evidence="1 2">
    <name type="scientific">Panicum virgatum</name>
    <name type="common">Blackwell switchgrass</name>
    <dbReference type="NCBI Taxonomy" id="38727"/>
    <lineage>
        <taxon>Eukaryota</taxon>
        <taxon>Viridiplantae</taxon>
        <taxon>Streptophyta</taxon>
        <taxon>Embryophyta</taxon>
        <taxon>Tracheophyta</taxon>
        <taxon>Spermatophyta</taxon>
        <taxon>Magnoliopsida</taxon>
        <taxon>Liliopsida</taxon>
        <taxon>Poales</taxon>
        <taxon>Poaceae</taxon>
        <taxon>PACMAD clade</taxon>
        <taxon>Panicoideae</taxon>
        <taxon>Panicodae</taxon>
        <taxon>Paniceae</taxon>
        <taxon>Panicinae</taxon>
        <taxon>Panicum</taxon>
        <taxon>Panicum sect. Hiantes</taxon>
    </lineage>
</organism>
<dbReference type="EMBL" id="CM029042">
    <property type="protein sequence ID" value="KAG2621093.1"/>
    <property type="molecule type" value="Genomic_DNA"/>
</dbReference>
<evidence type="ECO:0000313" key="2">
    <source>
        <dbReference type="Proteomes" id="UP000823388"/>
    </source>
</evidence>
<name>A0A8T0UJS2_PANVG</name>
<dbReference type="AlphaFoldDB" id="A0A8T0UJS2"/>
<sequence>MEEETHRPTPSILDPPVACSPSPLPALAGWLVRLDGRWRRCWCEAPQDLEMGATTPWLCNIFFLLSQIEVSTRMCSCVLVSMILSSRSMRSATPPCPSPRRRWPRGSMVLYETSRSAH</sequence>
<comment type="caution">
    <text evidence="1">The sequence shown here is derived from an EMBL/GenBank/DDBJ whole genome shotgun (WGS) entry which is preliminary data.</text>
</comment>
<dbReference type="Proteomes" id="UP000823388">
    <property type="component" value="Chromosome 3N"/>
</dbReference>
<gene>
    <name evidence="1" type="ORF">PVAP13_3NG231352</name>
</gene>
<accession>A0A8T0UJS2</accession>